<evidence type="ECO:0000256" key="3">
    <source>
        <dbReference type="ARBA" id="ARBA00004496"/>
    </source>
</evidence>
<gene>
    <name evidence="19 21" type="primary">murB</name>
    <name evidence="21" type="ORF">CQA43_04200</name>
</gene>
<evidence type="ECO:0000256" key="4">
    <source>
        <dbReference type="ARBA" id="ARBA00004752"/>
    </source>
</evidence>
<evidence type="ECO:0000256" key="16">
    <source>
        <dbReference type="ARBA" id="ARBA00023316"/>
    </source>
</evidence>
<keyword evidence="12 19" id="KW-0133">Cell shape</keyword>
<keyword evidence="14 19" id="KW-0560">Oxidoreductase</keyword>
<dbReference type="HAMAP" id="MF_00037">
    <property type="entry name" value="MurB"/>
    <property type="match status" value="1"/>
</dbReference>
<keyword evidence="9 19" id="KW-0285">Flavoprotein</keyword>
<dbReference type="GO" id="GO:0008762">
    <property type="term" value="F:UDP-N-acetylmuramate dehydrogenase activity"/>
    <property type="evidence" value="ECO:0007669"/>
    <property type="project" value="UniProtKB-UniRule"/>
</dbReference>
<evidence type="ECO:0000256" key="14">
    <source>
        <dbReference type="ARBA" id="ARBA00023002"/>
    </source>
</evidence>
<dbReference type="SUPFAM" id="SSF56176">
    <property type="entry name" value="FAD-binding/transporter-associated domain-like"/>
    <property type="match status" value="1"/>
</dbReference>
<keyword evidence="10 19" id="KW-0274">FAD</keyword>
<dbReference type="Gene3D" id="3.90.78.10">
    <property type="entry name" value="UDP-N-acetylenolpyruvoylglucosamine reductase, C-terminal domain"/>
    <property type="match status" value="1"/>
</dbReference>
<sequence>MFQKIVDFSCYTSVRIGTRLALNYIESPQDYIALLEQASPQIIGKANNLLIAPNAKNLCVLSKAFDYIKDLGDSLEVGAATPSGKLFSYAKRKNLGGFEILCGLPGSMGGILKMNAGLKSYEIQKVTLGILQLDSLGKLDFKGVENLGLSYRSSQIEGLIFAGIFKKQSGFRADLVEECIKMRQNQPTEPSFGSCFKNPKGDFAGRLIEAVGLKGVRFGKNKSLCFSEKHANFLVNLGDSTFEEALELIEIAKEKVQKERGIALENEVQILR</sequence>
<evidence type="ECO:0000313" key="21">
    <source>
        <dbReference type="EMBL" id="RDU63332.1"/>
    </source>
</evidence>
<keyword evidence="16 19" id="KW-0961">Cell wall biogenesis/degradation</keyword>
<dbReference type="NCBIfam" id="TIGR00179">
    <property type="entry name" value="murB"/>
    <property type="match status" value="1"/>
</dbReference>
<name>A0A3D8IDW1_9HELI</name>
<keyword evidence="11 19" id="KW-0521">NADP</keyword>
<dbReference type="EC" id="1.3.1.98" evidence="5 19"/>
<dbReference type="GeneID" id="82535486"/>
<feature type="active site" description="Proton donor" evidence="19">
    <location>
        <position position="194"/>
    </location>
</feature>
<dbReference type="SUPFAM" id="SSF56194">
    <property type="entry name" value="Uridine diphospho-N-Acetylenolpyruvylglucosamine reductase, MurB, C-terminal domain"/>
    <property type="match status" value="1"/>
</dbReference>
<evidence type="ECO:0000256" key="7">
    <source>
        <dbReference type="ARBA" id="ARBA00022490"/>
    </source>
</evidence>
<dbReference type="GO" id="GO:0071555">
    <property type="term" value="P:cell wall organization"/>
    <property type="evidence" value="ECO:0007669"/>
    <property type="project" value="UniProtKB-KW"/>
</dbReference>
<dbReference type="Pfam" id="PF02873">
    <property type="entry name" value="MurB_C"/>
    <property type="match status" value="1"/>
</dbReference>
<feature type="active site" evidence="19">
    <location>
        <position position="152"/>
    </location>
</feature>
<keyword evidence="7 19" id="KW-0963">Cytoplasm</keyword>
<comment type="similarity">
    <text evidence="19">Belongs to the MurB family.</text>
</comment>
<evidence type="ECO:0000256" key="17">
    <source>
        <dbReference type="ARBA" id="ARBA00031026"/>
    </source>
</evidence>
<dbReference type="GO" id="GO:0008360">
    <property type="term" value="P:regulation of cell shape"/>
    <property type="evidence" value="ECO:0007669"/>
    <property type="project" value="UniProtKB-KW"/>
</dbReference>
<dbReference type="RefSeq" id="WP_115551360.1">
    <property type="nucleotide sequence ID" value="NZ_CAOOSM010000001.1"/>
</dbReference>
<proteinExistence type="inferred from homology"/>
<evidence type="ECO:0000256" key="15">
    <source>
        <dbReference type="ARBA" id="ARBA00023306"/>
    </source>
</evidence>
<dbReference type="Gene3D" id="3.30.465.10">
    <property type="match status" value="1"/>
</dbReference>
<dbReference type="OrthoDB" id="9804753at2"/>
<dbReference type="GO" id="GO:0050660">
    <property type="term" value="F:flavin adenine dinucleotide binding"/>
    <property type="evidence" value="ECO:0007669"/>
    <property type="project" value="InterPro"/>
</dbReference>
<dbReference type="InterPro" id="IPR003170">
    <property type="entry name" value="MurB"/>
</dbReference>
<comment type="subcellular location">
    <subcellularLocation>
        <location evidence="3 19">Cytoplasm</location>
    </subcellularLocation>
</comment>
<dbReference type="PANTHER" id="PTHR21071:SF4">
    <property type="entry name" value="UDP-N-ACETYLENOLPYRUVOYLGLUCOSAMINE REDUCTASE"/>
    <property type="match status" value="1"/>
</dbReference>
<evidence type="ECO:0000256" key="18">
    <source>
        <dbReference type="ARBA" id="ARBA00048914"/>
    </source>
</evidence>
<dbReference type="InterPro" id="IPR036318">
    <property type="entry name" value="FAD-bd_PCMH-like_sf"/>
</dbReference>
<dbReference type="GO" id="GO:0005829">
    <property type="term" value="C:cytosol"/>
    <property type="evidence" value="ECO:0007669"/>
    <property type="project" value="TreeGrafter"/>
</dbReference>
<dbReference type="UniPathway" id="UPA00219"/>
<evidence type="ECO:0000256" key="2">
    <source>
        <dbReference type="ARBA" id="ARBA00003921"/>
    </source>
</evidence>
<evidence type="ECO:0000256" key="8">
    <source>
        <dbReference type="ARBA" id="ARBA00022618"/>
    </source>
</evidence>
<comment type="function">
    <text evidence="2 19">Cell wall formation.</text>
</comment>
<evidence type="ECO:0000256" key="19">
    <source>
        <dbReference type="HAMAP-Rule" id="MF_00037"/>
    </source>
</evidence>
<dbReference type="InterPro" id="IPR016169">
    <property type="entry name" value="FAD-bd_PCMH_sub2"/>
</dbReference>
<dbReference type="InterPro" id="IPR011601">
    <property type="entry name" value="MurB_C"/>
</dbReference>
<evidence type="ECO:0000256" key="10">
    <source>
        <dbReference type="ARBA" id="ARBA00022827"/>
    </source>
</evidence>
<evidence type="ECO:0000256" key="13">
    <source>
        <dbReference type="ARBA" id="ARBA00022984"/>
    </source>
</evidence>
<keyword evidence="13 19" id="KW-0573">Peptidoglycan synthesis</keyword>
<dbReference type="EMBL" id="NXLS01000003">
    <property type="protein sequence ID" value="RDU63332.1"/>
    <property type="molecule type" value="Genomic_DNA"/>
</dbReference>
<evidence type="ECO:0000256" key="12">
    <source>
        <dbReference type="ARBA" id="ARBA00022960"/>
    </source>
</evidence>
<dbReference type="GO" id="GO:0009252">
    <property type="term" value="P:peptidoglycan biosynthetic process"/>
    <property type="evidence" value="ECO:0007669"/>
    <property type="project" value="UniProtKB-UniRule"/>
</dbReference>
<evidence type="ECO:0000256" key="6">
    <source>
        <dbReference type="ARBA" id="ARBA00015188"/>
    </source>
</evidence>
<reference evidence="21 22" key="1">
    <citation type="submission" date="2018-04" db="EMBL/GenBank/DDBJ databases">
        <title>Novel Campyloabacter and Helicobacter Species and Strains.</title>
        <authorList>
            <person name="Mannion A.J."/>
            <person name="Shen Z."/>
            <person name="Fox J.G."/>
        </authorList>
    </citation>
    <scope>NUCLEOTIDE SEQUENCE [LARGE SCALE GENOMIC DNA]</scope>
    <source>
        <strain evidence="21 22">MIT 99-5101</strain>
    </source>
</reference>
<comment type="caution">
    <text evidence="21">The sequence shown here is derived from an EMBL/GenBank/DDBJ whole genome shotgun (WGS) entry which is preliminary data.</text>
</comment>
<keyword evidence="22" id="KW-1185">Reference proteome</keyword>
<comment type="catalytic activity">
    <reaction evidence="18 19">
        <text>UDP-N-acetyl-alpha-D-muramate + NADP(+) = UDP-N-acetyl-3-O-(1-carboxyvinyl)-alpha-D-glucosamine + NADPH + H(+)</text>
        <dbReference type="Rhea" id="RHEA:12248"/>
        <dbReference type="ChEBI" id="CHEBI:15378"/>
        <dbReference type="ChEBI" id="CHEBI:57783"/>
        <dbReference type="ChEBI" id="CHEBI:58349"/>
        <dbReference type="ChEBI" id="CHEBI:68483"/>
        <dbReference type="ChEBI" id="CHEBI:70757"/>
        <dbReference type="EC" id="1.3.1.98"/>
    </reaction>
</comment>
<evidence type="ECO:0000256" key="5">
    <source>
        <dbReference type="ARBA" id="ARBA00012518"/>
    </source>
</evidence>
<comment type="pathway">
    <text evidence="4 19">Cell wall biogenesis; peptidoglycan biosynthesis.</text>
</comment>
<evidence type="ECO:0000313" key="22">
    <source>
        <dbReference type="Proteomes" id="UP000256650"/>
    </source>
</evidence>
<organism evidence="21 22">
    <name type="scientific">Helicobacter ganmani</name>
    <dbReference type="NCBI Taxonomy" id="60246"/>
    <lineage>
        <taxon>Bacteria</taxon>
        <taxon>Pseudomonadati</taxon>
        <taxon>Campylobacterota</taxon>
        <taxon>Epsilonproteobacteria</taxon>
        <taxon>Campylobacterales</taxon>
        <taxon>Helicobacteraceae</taxon>
        <taxon>Helicobacter</taxon>
    </lineage>
</organism>
<evidence type="ECO:0000256" key="11">
    <source>
        <dbReference type="ARBA" id="ARBA00022857"/>
    </source>
</evidence>
<dbReference type="Proteomes" id="UP000256650">
    <property type="component" value="Unassembled WGS sequence"/>
</dbReference>
<protein>
    <recommendedName>
        <fullName evidence="6 19">UDP-N-acetylenolpyruvoylglucosamine reductase</fullName>
        <ecNumber evidence="5 19">1.3.1.98</ecNumber>
    </recommendedName>
    <alternativeName>
        <fullName evidence="17 19">UDP-N-acetylmuramate dehydrogenase</fullName>
    </alternativeName>
</protein>
<evidence type="ECO:0000259" key="20">
    <source>
        <dbReference type="Pfam" id="PF02873"/>
    </source>
</evidence>
<accession>A0A3D8IDW1</accession>
<evidence type="ECO:0000256" key="1">
    <source>
        <dbReference type="ARBA" id="ARBA00001974"/>
    </source>
</evidence>
<feature type="domain" description="UDP-N-acetylenolpyruvoylglucosamine reductase C-terminal" evidence="20">
    <location>
        <begin position="176"/>
        <end position="271"/>
    </location>
</feature>
<dbReference type="NCBIfam" id="NF010479">
    <property type="entry name" value="PRK13904.1"/>
    <property type="match status" value="1"/>
</dbReference>
<evidence type="ECO:0000256" key="9">
    <source>
        <dbReference type="ARBA" id="ARBA00022630"/>
    </source>
</evidence>
<keyword evidence="15 19" id="KW-0131">Cell cycle</keyword>
<dbReference type="AlphaFoldDB" id="A0A3D8IDW1"/>
<dbReference type="InterPro" id="IPR036635">
    <property type="entry name" value="MurB_C_sf"/>
</dbReference>
<feature type="active site" evidence="19">
    <location>
        <position position="267"/>
    </location>
</feature>
<comment type="cofactor">
    <cofactor evidence="1 19">
        <name>FAD</name>
        <dbReference type="ChEBI" id="CHEBI:57692"/>
    </cofactor>
</comment>
<dbReference type="GO" id="GO:0051301">
    <property type="term" value="P:cell division"/>
    <property type="evidence" value="ECO:0007669"/>
    <property type="project" value="UniProtKB-KW"/>
</dbReference>
<dbReference type="PANTHER" id="PTHR21071">
    <property type="entry name" value="UDP-N-ACETYLENOLPYRUVOYLGLUCOSAMINE REDUCTASE"/>
    <property type="match status" value="1"/>
</dbReference>
<keyword evidence="8 19" id="KW-0132">Cell division</keyword>